<proteinExistence type="predicted"/>
<evidence type="ECO:0000256" key="1">
    <source>
        <dbReference type="SAM" id="Phobius"/>
    </source>
</evidence>
<dbReference type="RefSeq" id="XP_066656644.1">
    <property type="nucleotide sequence ID" value="XM_066799646.1"/>
</dbReference>
<dbReference type="GeneID" id="92032552"/>
<name>A0ABR1LXL3_9PEZI</name>
<dbReference type="Proteomes" id="UP001360953">
    <property type="component" value="Unassembled WGS sequence"/>
</dbReference>
<organism evidence="2 3">
    <name type="scientific">Phyllosticta citribraziliensis</name>
    <dbReference type="NCBI Taxonomy" id="989973"/>
    <lineage>
        <taxon>Eukaryota</taxon>
        <taxon>Fungi</taxon>
        <taxon>Dikarya</taxon>
        <taxon>Ascomycota</taxon>
        <taxon>Pezizomycotina</taxon>
        <taxon>Dothideomycetes</taxon>
        <taxon>Dothideomycetes incertae sedis</taxon>
        <taxon>Botryosphaeriales</taxon>
        <taxon>Phyllostictaceae</taxon>
        <taxon>Phyllosticta</taxon>
    </lineage>
</organism>
<keyword evidence="1" id="KW-0812">Transmembrane</keyword>
<reference evidence="2 3" key="1">
    <citation type="submission" date="2024-04" db="EMBL/GenBank/DDBJ databases">
        <title>Phyllosticta paracitricarpa is synonymous to the EU quarantine fungus P. citricarpa based on phylogenomic analyses.</title>
        <authorList>
            <consortium name="Lawrence Berkeley National Laboratory"/>
            <person name="Van ingen-buijs V.A."/>
            <person name="Van westerhoven A.C."/>
            <person name="Haridas S."/>
            <person name="Skiadas P."/>
            <person name="Martin F."/>
            <person name="Groenewald J.Z."/>
            <person name="Crous P.W."/>
            <person name="Seidl M.F."/>
        </authorList>
    </citation>
    <scope>NUCLEOTIDE SEQUENCE [LARGE SCALE GENOMIC DNA]</scope>
    <source>
        <strain evidence="2 3">CPC 17464</strain>
    </source>
</reference>
<dbReference type="EMBL" id="JBBPEH010000004">
    <property type="protein sequence ID" value="KAK7539373.1"/>
    <property type="molecule type" value="Genomic_DNA"/>
</dbReference>
<keyword evidence="3" id="KW-1185">Reference proteome</keyword>
<comment type="caution">
    <text evidence="2">The sequence shown here is derived from an EMBL/GenBank/DDBJ whole genome shotgun (WGS) entry which is preliminary data.</text>
</comment>
<evidence type="ECO:0000313" key="2">
    <source>
        <dbReference type="EMBL" id="KAK7539373.1"/>
    </source>
</evidence>
<keyword evidence="1" id="KW-0472">Membrane</keyword>
<protein>
    <submittedName>
        <fullName evidence="2">Uncharacterized protein</fullName>
    </submittedName>
</protein>
<feature type="transmembrane region" description="Helical" evidence="1">
    <location>
        <begin position="30"/>
        <end position="48"/>
    </location>
</feature>
<keyword evidence="1" id="KW-1133">Transmembrane helix</keyword>
<gene>
    <name evidence="2" type="ORF">J3D65DRAFT_618422</name>
</gene>
<evidence type="ECO:0000313" key="3">
    <source>
        <dbReference type="Proteomes" id="UP001360953"/>
    </source>
</evidence>
<sequence length="103" mass="11330">MRAWTTLPLTLSFSPASSVADAVCLYAATFAVVVALFALSRACVVRLRRAKRRRRAQRAVAMSALALERGRMGASGSGGGWGWWGDGQVERERGRGEYLLYFF</sequence>
<accession>A0ABR1LXL3</accession>